<dbReference type="PANTHER" id="PTHR38119:SF2">
    <property type="entry name" value="TRANSCRIPTION FACTOR DOMAIN-CONTAINING PROTEIN"/>
    <property type="match status" value="1"/>
</dbReference>
<evidence type="ECO:0000313" key="3">
    <source>
        <dbReference type="Proteomes" id="UP000799764"/>
    </source>
</evidence>
<accession>A0A9P4P7T2</accession>
<gene>
    <name evidence="2" type="ORF">P171DRAFT_398398</name>
</gene>
<feature type="compositionally biased region" description="Basic and acidic residues" evidence="1">
    <location>
        <begin position="409"/>
        <end position="421"/>
    </location>
</feature>
<dbReference type="EMBL" id="MU001512">
    <property type="protein sequence ID" value="KAF2438433.1"/>
    <property type="molecule type" value="Genomic_DNA"/>
</dbReference>
<reference evidence="2" key="1">
    <citation type="journal article" date="2020" name="Stud. Mycol.">
        <title>101 Dothideomycetes genomes: a test case for predicting lifestyles and emergence of pathogens.</title>
        <authorList>
            <person name="Haridas S."/>
            <person name="Albert R."/>
            <person name="Binder M."/>
            <person name="Bloem J."/>
            <person name="Labutti K."/>
            <person name="Salamov A."/>
            <person name="Andreopoulos B."/>
            <person name="Baker S."/>
            <person name="Barry K."/>
            <person name="Bills G."/>
            <person name="Bluhm B."/>
            <person name="Cannon C."/>
            <person name="Castanera R."/>
            <person name="Culley D."/>
            <person name="Daum C."/>
            <person name="Ezra D."/>
            <person name="Gonzalez J."/>
            <person name="Henrissat B."/>
            <person name="Kuo A."/>
            <person name="Liang C."/>
            <person name="Lipzen A."/>
            <person name="Lutzoni F."/>
            <person name="Magnuson J."/>
            <person name="Mondo S."/>
            <person name="Nolan M."/>
            <person name="Ohm R."/>
            <person name="Pangilinan J."/>
            <person name="Park H.-J."/>
            <person name="Ramirez L."/>
            <person name="Alfaro M."/>
            <person name="Sun H."/>
            <person name="Tritt A."/>
            <person name="Yoshinaga Y."/>
            <person name="Zwiers L.-H."/>
            <person name="Turgeon B."/>
            <person name="Goodwin S."/>
            <person name="Spatafora J."/>
            <person name="Crous P."/>
            <person name="Grigoriev I."/>
        </authorList>
    </citation>
    <scope>NUCLEOTIDE SEQUENCE</scope>
    <source>
        <strain evidence="2">CBS 690.94</strain>
    </source>
</reference>
<dbReference type="AlphaFoldDB" id="A0A9P4P7T2"/>
<evidence type="ECO:0000256" key="1">
    <source>
        <dbReference type="SAM" id="MobiDB-lite"/>
    </source>
</evidence>
<keyword evidence="3" id="KW-1185">Reference proteome</keyword>
<protein>
    <recommendedName>
        <fullName evidence="4">BTB domain-containing protein</fullName>
    </recommendedName>
</protein>
<dbReference type="Proteomes" id="UP000799764">
    <property type="component" value="Unassembled WGS sequence"/>
</dbReference>
<sequence>MNQPHDVQVVLSHDRKYPFHASTLARSSVFFASMLTEPSAARLSTKAKNAGITKRWLVELVEMPSTQYPAGQLELVELNSNGERVDGFAGRVLNENGRVPTKVFEHWERVLYAFYGTEIRIADKDMGAALVDCIGLIEVAEYLGCVNLIGKPVEVALLKHGQVLFRSIQANPQEWADMSFRIRSELIFRESIIHLAGNWNTWKKHRATMQGLTKTPDARRLAEKYHRRLLERSRALENKLASHYPGKIAAPKKDVPVKREEYAKDILVWMALCWYRQWLAHKIIANKGYNADDGGYSLYKDIGAGGDAYMDKAVLSQFHSMFPITKKALNVIENHVCELKEVMQNWVDKSGLLKSNCQLNVEQYPVNHITCTEFERADFPWLKDEREATVAVKKGKRPGGNDIAQRNLEAAKRHQEHRETNFSDEDGVMDEDDEDEEEPFRAPKRGRIQ</sequence>
<name>A0A9P4P7T2_9PLEO</name>
<organism evidence="2 3">
    <name type="scientific">Karstenula rhodostoma CBS 690.94</name>
    <dbReference type="NCBI Taxonomy" id="1392251"/>
    <lineage>
        <taxon>Eukaryota</taxon>
        <taxon>Fungi</taxon>
        <taxon>Dikarya</taxon>
        <taxon>Ascomycota</taxon>
        <taxon>Pezizomycotina</taxon>
        <taxon>Dothideomycetes</taxon>
        <taxon>Pleosporomycetidae</taxon>
        <taxon>Pleosporales</taxon>
        <taxon>Massarineae</taxon>
        <taxon>Didymosphaeriaceae</taxon>
        <taxon>Karstenula</taxon>
    </lineage>
</organism>
<dbReference type="OrthoDB" id="2129688at2759"/>
<evidence type="ECO:0008006" key="4">
    <source>
        <dbReference type="Google" id="ProtNLM"/>
    </source>
</evidence>
<evidence type="ECO:0000313" key="2">
    <source>
        <dbReference type="EMBL" id="KAF2438433.1"/>
    </source>
</evidence>
<comment type="caution">
    <text evidence="2">The sequence shown here is derived from an EMBL/GenBank/DDBJ whole genome shotgun (WGS) entry which is preliminary data.</text>
</comment>
<feature type="region of interest" description="Disordered" evidence="1">
    <location>
        <begin position="392"/>
        <end position="449"/>
    </location>
</feature>
<proteinExistence type="predicted"/>
<dbReference type="PANTHER" id="PTHR38119">
    <property type="entry name" value="BTB DOMAIN-CONTAINING PROTEIN-RELATED"/>
    <property type="match status" value="1"/>
</dbReference>
<feature type="compositionally biased region" description="Acidic residues" evidence="1">
    <location>
        <begin position="422"/>
        <end position="438"/>
    </location>
</feature>